<comment type="caution">
    <text evidence="2">The sequence shown here is derived from an EMBL/GenBank/DDBJ whole genome shotgun (WGS) entry which is preliminary data.</text>
</comment>
<evidence type="ECO:0000256" key="1">
    <source>
        <dbReference type="SAM" id="MobiDB-lite"/>
    </source>
</evidence>
<dbReference type="AlphaFoldDB" id="A0AAW2E5B7"/>
<evidence type="ECO:0000313" key="3">
    <source>
        <dbReference type="Proteomes" id="UP001430953"/>
    </source>
</evidence>
<reference evidence="2 3" key="1">
    <citation type="submission" date="2023-03" db="EMBL/GenBank/DDBJ databases">
        <title>High recombination rates correlate with genetic variation in Cardiocondyla obscurior ants.</title>
        <authorList>
            <person name="Errbii M."/>
        </authorList>
    </citation>
    <scope>NUCLEOTIDE SEQUENCE [LARGE SCALE GENOMIC DNA]</scope>
    <source>
        <strain evidence="2">Alpha-2009</strain>
        <tissue evidence="2">Whole body</tissue>
    </source>
</reference>
<feature type="compositionally biased region" description="Polar residues" evidence="1">
    <location>
        <begin position="160"/>
        <end position="171"/>
    </location>
</feature>
<accession>A0AAW2E5B7</accession>
<keyword evidence="3" id="KW-1185">Reference proteome</keyword>
<sequence>MSKREKIKELFGSLSEDSDSPASPPPEAWPPPVDPGRRYRVPRVGTSIQRGDSSRDRHTSWMGEPPPATPRPAPGSRGQATATTSRGEPTGKKAARTAAATKMAAPGSVVTTRPATGGPGKTARERPPQGRLPASSGSEDKAQQGGITSRTAIANAEGSLPTNSTGSSTEARGQKMARGQRAKALPPMPPGLKRGSTSRRGPTIRAVQMVQPPGAEIKTVASIITAGKPIVTATSTAFRQADARAAASTMADDATAAVVPGGREDTVAGPASAPVMAYPPPPAVTSMPGTVPVILPPPAPPAYIRQESWISRPGIPLAVPIQLPDGTCISVPMSAIRHNRKWRARTTTERWILRFAADGRLTMCRRVQEAPTG</sequence>
<feature type="compositionally biased region" description="Low complexity" evidence="1">
    <location>
        <begin position="96"/>
        <end position="105"/>
    </location>
</feature>
<protein>
    <submittedName>
        <fullName evidence="2">Uncharacterized protein</fullName>
    </submittedName>
</protein>
<feature type="region of interest" description="Disordered" evidence="1">
    <location>
        <begin position="1"/>
        <end position="200"/>
    </location>
</feature>
<gene>
    <name evidence="2" type="ORF">PUN28_020858</name>
</gene>
<name>A0AAW2E5B7_9HYME</name>
<evidence type="ECO:0000313" key="2">
    <source>
        <dbReference type="EMBL" id="KAL0098871.1"/>
    </source>
</evidence>
<dbReference type="EMBL" id="JADYXP020000032">
    <property type="protein sequence ID" value="KAL0098871.1"/>
    <property type="molecule type" value="Genomic_DNA"/>
</dbReference>
<proteinExistence type="predicted"/>
<feature type="compositionally biased region" description="Pro residues" evidence="1">
    <location>
        <begin position="64"/>
        <end position="73"/>
    </location>
</feature>
<feature type="compositionally biased region" description="Polar residues" evidence="1">
    <location>
        <begin position="78"/>
        <end position="87"/>
    </location>
</feature>
<organism evidence="2 3">
    <name type="scientific">Cardiocondyla obscurior</name>
    <dbReference type="NCBI Taxonomy" id="286306"/>
    <lineage>
        <taxon>Eukaryota</taxon>
        <taxon>Metazoa</taxon>
        <taxon>Ecdysozoa</taxon>
        <taxon>Arthropoda</taxon>
        <taxon>Hexapoda</taxon>
        <taxon>Insecta</taxon>
        <taxon>Pterygota</taxon>
        <taxon>Neoptera</taxon>
        <taxon>Endopterygota</taxon>
        <taxon>Hymenoptera</taxon>
        <taxon>Apocrita</taxon>
        <taxon>Aculeata</taxon>
        <taxon>Formicoidea</taxon>
        <taxon>Formicidae</taxon>
        <taxon>Myrmicinae</taxon>
        <taxon>Cardiocondyla</taxon>
    </lineage>
</organism>
<feature type="compositionally biased region" description="Pro residues" evidence="1">
    <location>
        <begin position="22"/>
        <end position="34"/>
    </location>
</feature>
<dbReference type="Proteomes" id="UP001430953">
    <property type="component" value="Unassembled WGS sequence"/>
</dbReference>